<dbReference type="GO" id="GO:0009264">
    <property type="term" value="P:deoxyribonucleotide catabolic process"/>
    <property type="evidence" value="ECO:0007669"/>
    <property type="project" value="InterPro"/>
</dbReference>
<dbReference type="GO" id="GO:0004139">
    <property type="term" value="F:deoxyribose-phosphate aldolase activity"/>
    <property type="evidence" value="ECO:0007669"/>
    <property type="project" value="InterPro"/>
</dbReference>
<reference evidence="3 4" key="1">
    <citation type="journal article" date="2015" name="PLoS Pathog.">
        <title>Leptomonas seymouri: Adaptations to the Dixenous Life Cycle Analyzed by Genome Sequencing, Transcriptome Profiling and Co-infection with Leishmania donovani.</title>
        <authorList>
            <person name="Kraeva N."/>
            <person name="Butenko A."/>
            <person name="Hlavacova J."/>
            <person name="Kostygov A."/>
            <person name="Myskova J."/>
            <person name="Grybchuk D."/>
            <person name="Lestinova T."/>
            <person name="Votypka J."/>
            <person name="Volf P."/>
            <person name="Opperdoes F."/>
            <person name="Flegontov P."/>
            <person name="Lukes J."/>
            <person name="Yurchenko V."/>
        </authorList>
    </citation>
    <scope>NUCLEOTIDE SEQUENCE [LARGE SCALE GENOMIC DNA]</scope>
    <source>
        <strain evidence="3 4">ATCC 30220</strain>
    </source>
</reference>
<dbReference type="VEuPathDB" id="TriTrypDB:Lsey_0191_0240"/>
<dbReference type="OrthoDB" id="70823at2759"/>
<dbReference type="SMART" id="SM01133">
    <property type="entry name" value="DeoC"/>
    <property type="match status" value="1"/>
</dbReference>
<dbReference type="GO" id="GO:0016052">
    <property type="term" value="P:carbohydrate catabolic process"/>
    <property type="evidence" value="ECO:0007669"/>
    <property type="project" value="TreeGrafter"/>
</dbReference>
<dbReference type="PANTHER" id="PTHR10889">
    <property type="entry name" value="DEOXYRIBOSE-PHOSPHATE ALDOLASE"/>
    <property type="match status" value="1"/>
</dbReference>
<dbReference type="UniPathway" id="UPA00002">
    <property type="reaction ID" value="UER00468"/>
</dbReference>
<evidence type="ECO:0000313" key="4">
    <source>
        <dbReference type="Proteomes" id="UP000038009"/>
    </source>
</evidence>
<dbReference type="Proteomes" id="UP000038009">
    <property type="component" value="Unassembled WGS sequence"/>
</dbReference>
<comment type="caution">
    <text evidence="3">The sequence shown here is derived from an EMBL/GenBank/DDBJ whole genome shotgun (WGS) entry which is preliminary data.</text>
</comment>
<dbReference type="GO" id="GO:0046386">
    <property type="term" value="P:deoxyribose phosphate catabolic process"/>
    <property type="evidence" value="ECO:0007669"/>
    <property type="project" value="UniProtKB-UniPathway"/>
</dbReference>
<name>A0A0N1I222_LEPSE</name>
<feature type="active site" description="Proton donor/acceptor" evidence="2">
    <location>
        <position position="104"/>
    </location>
</feature>
<evidence type="ECO:0000256" key="2">
    <source>
        <dbReference type="PIRSR" id="PIRSR001357-50"/>
    </source>
</evidence>
<dbReference type="AlphaFoldDB" id="A0A0N1I222"/>
<protein>
    <submittedName>
        <fullName evidence="3">Putative deoxyribose-phosphate aldolase</fullName>
    </submittedName>
</protein>
<dbReference type="PANTHER" id="PTHR10889:SF1">
    <property type="entry name" value="DEOXYRIBOSE-PHOSPHATE ALDOLASE"/>
    <property type="match status" value="1"/>
</dbReference>
<feature type="active site" description="Schiff-base intermediate with acetaldehyde" evidence="2">
    <location>
        <position position="75"/>
    </location>
</feature>
<dbReference type="PIRSF" id="PIRSF001357">
    <property type="entry name" value="DeoC"/>
    <property type="match status" value="1"/>
</dbReference>
<dbReference type="InterPro" id="IPR011343">
    <property type="entry name" value="DeoC"/>
</dbReference>
<proteinExistence type="predicted"/>
<organism evidence="3 4">
    <name type="scientific">Leptomonas seymouri</name>
    <dbReference type="NCBI Taxonomy" id="5684"/>
    <lineage>
        <taxon>Eukaryota</taxon>
        <taxon>Discoba</taxon>
        <taxon>Euglenozoa</taxon>
        <taxon>Kinetoplastea</taxon>
        <taxon>Metakinetoplastina</taxon>
        <taxon>Trypanosomatida</taxon>
        <taxon>Trypanosomatidae</taxon>
        <taxon>Leishmaniinae</taxon>
        <taxon>Leptomonas</taxon>
    </lineage>
</organism>
<dbReference type="InterPro" id="IPR002915">
    <property type="entry name" value="DeoC/FbaB/LacD_aldolase"/>
</dbReference>
<dbReference type="InterPro" id="IPR013785">
    <property type="entry name" value="Aldolase_TIM"/>
</dbReference>
<dbReference type="Gene3D" id="3.20.20.70">
    <property type="entry name" value="Aldolase class I"/>
    <property type="match status" value="1"/>
</dbReference>
<keyword evidence="4" id="KW-1185">Reference proteome</keyword>
<dbReference type="OMA" id="VIFEVCL"/>
<gene>
    <name evidence="3" type="ORF">ABL78_5573</name>
</gene>
<dbReference type="GO" id="GO:0005737">
    <property type="term" value="C:cytoplasm"/>
    <property type="evidence" value="ECO:0007669"/>
    <property type="project" value="InterPro"/>
</dbReference>
<keyword evidence="1" id="KW-0963">Cytoplasm</keyword>
<accession>A0A0N1I222</accession>
<dbReference type="EMBL" id="LJSK01000191">
    <property type="protein sequence ID" value="KPI85392.1"/>
    <property type="molecule type" value="Genomic_DNA"/>
</dbReference>
<keyword evidence="2" id="KW-0704">Schiff base</keyword>
<evidence type="ECO:0000256" key="1">
    <source>
        <dbReference type="ARBA" id="ARBA00022490"/>
    </source>
</evidence>
<dbReference type="SUPFAM" id="SSF51569">
    <property type="entry name" value="Aldolase"/>
    <property type="match status" value="1"/>
</dbReference>
<evidence type="ECO:0000313" key="3">
    <source>
        <dbReference type="EMBL" id="KPI85392.1"/>
    </source>
</evidence>
<dbReference type="NCBIfam" id="TIGR00126">
    <property type="entry name" value="deoC"/>
    <property type="match status" value="1"/>
</dbReference>
<sequence length="138" mass="14351">MDEVKNGALDVDMMLNVAELKNGNYAVVYNDIKEVCGACPPHVTTKVIFEVCLLTDEEVMDTAIMCVAAGANYVKTSTGFSTGGATPEALDIMLAVVGNEALVKASGGIRDRSTALQYVRAGVSRIGTSAGVAICTLS</sequence>
<dbReference type="Pfam" id="PF01791">
    <property type="entry name" value="DeoC"/>
    <property type="match status" value="1"/>
</dbReference>